<dbReference type="SUPFAM" id="SSF55073">
    <property type="entry name" value="Nucleotide cyclase"/>
    <property type="match status" value="1"/>
</dbReference>
<organism evidence="4 5">
    <name type="scientific">Lebetimonas natsushimae</name>
    <dbReference type="NCBI Taxonomy" id="1936991"/>
    <lineage>
        <taxon>Bacteria</taxon>
        <taxon>Pseudomonadati</taxon>
        <taxon>Campylobacterota</taxon>
        <taxon>Epsilonproteobacteria</taxon>
        <taxon>Nautiliales</taxon>
        <taxon>Nautiliaceae</taxon>
        <taxon>Lebetimonas</taxon>
    </lineage>
</organism>
<dbReference type="PROSITE" id="PS50883">
    <property type="entry name" value="EAL"/>
    <property type="match status" value="1"/>
</dbReference>
<dbReference type="SUPFAM" id="SSF141868">
    <property type="entry name" value="EAL domain-like"/>
    <property type="match status" value="1"/>
</dbReference>
<feature type="domain" description="EAL" evidence="2">
    <location>
        <begin position="417"/>
        <end position="654"/>
    </location>
</feature>
<protein>
    <recommendedName>
        <fullName evidence="6">Diguanylate cyclase/phosphodiesterase</fullName>
    </recommendedName>
</protein>
<dbReference type="GO" id="GO:0071111">
    <property type="term" value="F:cyclic-guanylate-specific phosphodiesterase activity"/>
    <property type="evidence" value="ECO:0007669"/>
    <property type="project" value="InterPro"/>
</dbReference>
<evidence type="ECO:0008006" key="6">
    <source>
        <dbReference type="Google" id="ProtNLM"/>
    </source>
</evidence>
<dbReference type="EMBL" id="BDME01000002">
    <property type="protein sequence ID" value="GAX87692.1"/>
    <property type="molecule type" value="Genomic_DNA"/>
</dbReference>
<dbReference type="PANTHER" id="PTHR33121:SF79">
    <property type="entry name" value="CYCLIC DI-GMP PHOSPHODIESTERASE PDED-RELATED"/>
    <property type="match status" value="1"/>
</dbReference>
<dbReference type="InterPro" id="IPR035919">
    <property type="entry name" value="EAL_sf"/>
</dbReference>
<feature type="transmembrane region" description="Helical" evidence="1">
    <location>
        <begin position="172"/>
        <end position="196"/>
    </location>
</feature>
<proteinExistence type="predicted"/>
<dbReference type="PANTHER" id="PTHR33121">
    <property type="entry name" value="CYCLIC DI-GMP PHOSPHODIESTERASE PDEF"/>
    <property type="match status" value="1"/>
</dbReference>
<evidence type="ECO:0000259" key="3">
    <source>
        <dbReference type="PROSITE" id="PS50887"/>
    </source>
</evidence>
<dbReference type="SMART" id="SM00267">
    <property type="entry name" value="GGDEF"/>
    <property type="match status" value="1"/>
</dbReference>
<dbReference type="Gene3D" id="3.30.70.270">
    <property type="match status" value="1"/>
</dbReference>
<dbReference type="InterPro" id="IPR050706">
    <property type="entry name" value="Cyclic-di-GMP_PDE-like"/>
</dbReference>
<dbReference type="Pfam" id="PF00563">
    <property type="entry name" value="EAL"/>
    <property type="match status" value="1"/>
</dbReference>
<keyword evidence="1" id="KW-0812">Transmembrane</keyword>
<dbReference type="Pfam" id="PF11845">
    <property type="entry name" value="Tll0287-like"/>
    <property type="match status" value="1"/>
</dbReference>
<keyword evidence="1" id="KW-1133">Transmembrane helix</keyword>
<dbReference type="InterPro" id="IPR021796">
    <property type="entry name" value="Tll0287-like_dom"/>
</dbReference>
<evidence type="ECO:0000259" key="2">
    <source>
        <dbReference type="PROSITE" id="PS50883"/>
    </source>
</evidence>
<gene>
    <name evidence="4" type="ORF">LNAT_P0989</name>
</gene>
<dbReference type="RefSeq" id="WP_096258971.1">
    <property type="nucleotide sequence ID" value="NZ_BDME01000002.1"/>
</dbReference>
<reference evidence="4 5" key="1">
    <citation type="journal article" date="2017" name="Syst. Appl. Microbiol.">
        <title>Lebetimonas natsushimae sp. nov., a novel strictly anaerobic, moderately thermophilic chemoautotroph isolated from a deep-sea hydrothermal vent polychaete nest in the Mid-Okinawa Trough.</title>
        <authorList>
            <person name="Nagata R."/>
            <person name="Takaki Y."/>
            <person name="Tame A."/>
            <person name="Nunoura T."/>
            <person name="Muto H."/>
            <person name="Mino S."/>
            <person name="Sawayama S."/>
            <person name="Takai K."/>
            <person name="Nakagawa S."/>
        </authorList>
    </citation>
    <scope>NUCLEOTIDE SEQUENCE [LARGE SCALE GENOMIC DNA]</scope>
    <source>
        <strain evidence="4 5">HS1857</strain>
    </source>
</reference>
<dbReference type="SMART" id="SM00052">
    <property type="entry name" value="EAL"/>
    <property type="match status" value="1"/>
</dbReference>
<dbReference type="Proteomes" id="UP000217944">
    <property type="component" value="Unassembled WGS sequence"/>
</dbReference>
<sequence>MGSITSKMLKIIIMSLFVATIIIVILYVILLNLFIYQEKEKAKIVTNIAFSTKYSQMMHHYISFNEIIKMYKKNSNIDFKIYSLLKNKNLSKDSFFKKLKKEKETYKINLNYLKYYKVIELKKSCLKCHGKVRRNFMSCGGITKMKNKLVGFKKGDIIGFVETKVPVKKSFIYFNFSFIVAIIFLLLALIATLYAFSDFAKLLKKNINILLEFFDTRVSKGIYETLKIKMDFIEFEKLKESINKAVNAIKYYRDEMIKRYYYNHITNLPNRMKLFDDMKTTDKNSLAILNINKFREVNDYLSQEMGDLIIKEVAKRLVNIADGDVYHVNIDEFAILLNDNRCEKNCGYIKKIINKLEQPYIIKNNEINLFFRAGIGSRKEKDVFKVADIAIEYAKRKKRKCLCFCEIKDLAQSFERNQKILNMIEKALREDRIIPYFQPIIDNKTQKIVKYEALIRMIGEDGKVYSPEFFLDVAKSVNIYKNLTLIVFQKTLNIFKNREEEISLNLSLEDFEDENIKEKIYNLIKDFPNPQKITIELLENEDIASDASILNYLTKLKKLGVKIFIDDFGSGYSNFSYLFKFEIDGLKIDGSLIKNILTDKKSQMIVETMVEFAKKGNIVTVAEFVENKKIFEYIKKLGIDYSQGYYFSPPKPLI</sequence>
<dbReference type="Pfam" id="PF00990">
    <property type="entry name" value="GGDEF"/>
    <property type="match status" value="1"/>
</dbReference>
<dbReference type="Gene3D" id="3.20.20.450">
    <property type="entry name" value="EAL domain"/>
    <property type="match status" value="1"/>
</dbReference>
<feature type="domain" description="GGDEF" evidence="3">
    <location>
        <begin position="282"/>
        <end position="407"/>
    </location>
</feature>
<dbReference type="InterPro" id="IPR043128">
    <property type="entry name" value="Rev_trsase/Diguanyl_cyclase"/>
</dbReference>
<comment type="caution">
    <text evidence="4">The sequence shown here is derived from an EMBL/GenBank/DDBJ whole genome shotgun (WGS) entry which is preliminary data.</text>
</comment>
<dbReference type="InterPro" id="IPR000160">
    <property type="entry name" value="GGDEF_dom"/>
</dbReference>
<dbReference type="CDD" id="cd01948">
    <property type="entry name" value="EAL"/>
    <property type="match status" value="1"/>
</dbReference>
<dbReference type="AlphaFoldDB" id="A0A292Y9W0"/>
<dbReference type="InterPro" id="IPR001633">
    <property type="entry name" value="EAL_dom"/>
</dbReference>
<name>A0A292Y9W0_9BACT</name>
<feature type="transmembrane region" description="Helical" evidence="1">
    <location>
        <begin position="12"/>
        <end position="35"/>
    </location>
</feature>
<dbReference type="InterPro" id="IPR029787">
    <property type="entry name" value="Nucleotide_cyclase"/>
</dbReference>
<keyword evidence="1" id="KW-0472">Membrane</keyword>
<dbReference type="CDD" id="cd01949">
    <property type="entry name" value="GGDEF"/>
    <property type="match status" value="1"/>
</dbReference>
<dbReference type="OrthoDB" id="9790732at2"/>
<evidence type="ECO:0000313" key="4">
    <source>
        <dbReference type="EMBL" id="GAX87692.1"/>
    </source>
</evidence>
<dbReference type="PROSITE" id="PS50887">
    <property type="entry name" value="GGDEF"/>
    <property type="match status" value="1"/>
</dbReference>
<accession>A0A292Y9W0</accession>
<keyword evidence="5" id="KW-1185">Reference proteome</keyword>
<evidence type="ECO:0000313" key="5">
    <source>
        <dbReference type="Proteomes" id="UP000217944"/>
    </source>
</evidence>
<evidence type="ECO:0000256" key="1">
    <source>
        <dbReference type="SAM" id="Phobius"/>
    </source>
</evidence>